<dbReference type="InterPro" id="IPR012334">
    <property type="entry name" value="Pectin_lyas_fold"/>
</dbReference>
<keyword evidence="8" id="KW-1185">Reference proteome</keyword>
<comment type="subcellular location">
    <subcellularLocation>
        <location evidence="1">Secreted</location>
    </subcellularLocation>
</comment>
<dbReference type="InterPro" id="IPR018247">
    <property type="entry name" value="EF_Hand_1_Ca_BS"/>
</dbReference>
<feature type="region of interest" description="Disordered" evidence="5">
    <location>
        <begin position="7091"/>
        <end position="7117"/>
    </location>
</feature>
<evidence type="ECO:0000313" key="7">
    <source>
        <dbReference type="EMBL" id="SIT65700.1"/>
    </source>
</evidence>
<sequence>MNKTFRLIWNAAAGCWNVASELVRSKGKTKARTIGTIAAGLLTSGAALAELPTGGQIIAGSGSINQNGNTLTVTQDTQRMAANWNSFSIGQNNTVEFIQPSSSSVALNRVTGIEASILQGNMNANGHVILVNPNGIHITNTAQINVGGIIASTLDITTEDFMAGNYSFSGMSPGQIINQGNIQTPDGGTVAFIAAKITNTGTIHTPRGNTLMGAGSQVTLDLGGPLKLRVDQAAVDALIESGGAIRADGGYILIEARAAGDLKSTVINHTGILEAKTLGTDDQGRIALKGDSAIEVSGTLTTQAPQGTGGTITVEAEHIHLTDTASIDATGATGGGNVLIGGDWQGGANAERRVFDDPDALKQATTVVMEQGAVIDASATDNGDGGTVVLWSDISNPNSVTAAHGTLYAKGGKAGGDGGQIETSGARLVIDGVIGSTAARSKAGQTGQWLFDPYNIEISSSADSNMTSTGGPDGFDASGIPSILNVQTLVNALQNSNVTVSTGSGGSQTGNITVSATIDGGASIHLLKLEAAGSVIFNQSVVSDGDMRLHVEAGGFIIQGGNGALGTQSKPLKAVWLQAGTSATDASLGNIYTDRLEVNSAGIDMEQQANTVIRANDFILKGQGGATFTFDQRNQIGRIAGDINGDLVLHNSRDLTITHAKGAISGVNYNELLSRGADITIRSDADVSGVLVNTRSNPTEASQGSGNFTVVYTGSGRSLVLGNPAAHNGAWDMAIGGGLQHIKAEGGTVSFKTTASDSDIIIDGVTSTHTQSMGNVELVAGRDVRFLGAASTFATPQGESTVTIRAARDVILNRALRDDGAPESTLNINIGAGRHVQMIQSLNVDGFVRVDAAGIWATAHGATITADNGITRVAGGGLTSLGGSLTTNGADIAIHGDLLIRQDLTFTTGGGDVVLGGRVDSIKTTAQTLTGSGSFNQDVGFVEVLLVGGGGAGGWGNGSGGGGGGGVVYAVNHDVSGPVTYSVGAGGQALTSGSAADDTSNGGDTQFGTLAAIGGGRGASTTSQLGTVSNFVATAGGSGGGGVTEPGVDGTPGASTDGQGNRGGTGTNINAGGGGGGGGGGAGGLGANATSTAAGGGGDGLAFDISGSSITYATGGGGSQRGGSTAGQGGSGGIHSNSSNATGLATAGTGAGGAAKISSAPGSQAGASGTIVVRYQVDGSSALTINAGTGDFVAERAIGGQSELKSLTVDAQNIEVNGEITWSSGQNVSLNAGRDIAINGLVDASQGDGGKLVLNYGQSTANGISGGVAASYQINAPVRLQAGQNFTTKLGSSGSPINYTVITSLGTQGSNTANDLQGMRGNLAKNYALGANIDASATKNWNDGAGFAPIGQSLNDSFTGTFNGLGNQITGLHINRPNSKLAGLIGVLHESGVVRNLGVVDAGIFGSNEHATPAGTQGIGILVGDNYGLITDSYAKGAVNGRFVVGGLVGQNRASGFITHSYVISRLPTLVRSSGGFVGINHGTIADSYAVADIEQARWEVGGFVGKNSSTGSIKDSYAASVVTPWLGLNDQLIGGFFASNEGTLTNTFGRGGQDRYFQSTYGTQTDGAWTGFDFDNTWFMIDGQTRPMLRMERSTQITNANQLQLIAAAPHLDYTLANDINFADEVDRNLGLWRDGFVPVGDQAGYGAFSGALDGNGQTITGIDITADRSVTDGLFGDVSNARIFDLTLSDTRIVASNSNGGGNRNISSGVTMTGNVTLDAGAANVTVLGTIGESADKAATVNIEGTQVKLSDVLSTGAQTIIGSQGVELNGNLSSSGQTISVQGPVTLNANVTIDTTAAGTTAAGALIDFTGTVNSDVGHARNLNLIAGAAEIDLPGAVGAQQALGAVTIESAGDITFGDTVRSASFVQTTKSTGLLTLGGELTALAGNITINTNTIDINAPIVSQSNGNISMTANDIRFPGVIQTKGGNITLTALNGGITAIDDGNGGLASIITQAAANSGIASGNIVLDADNSNGNGTVSVGILEASGANNHSGAGSHGGDITIRSDGAISYSRVLVKGGNGSGGPGGNSGDIKIVTDSPTGLTLSSPLVARGGTGTTAGLGGTVTLEARGDQGVTQAQSGAEVDAKRLVLRSGTGRFQNPSAPITGGEVSLTDSANAVDELAVQLFGDGNGGPSQDLTFVNSTDLTLVSGGSSRGFYTEGSVDIDIGNNSLLVDTSVTLETPGGLKIRAGDLTTLHQMDVRGGADLSQVSGDIDIQERISSGGGDVVLGNGQGIITVQAGIEVNGGYDFKAYGTYFQLGIVNGDIGTDYYDALRTNGGDIDLRGITGEVYIDENVDTGGGDFLSAGTQLSLGFYGSPLEFETLRTHGGKVDISGHESFIITFHHQIVTGGGDFLATGLANFSTAITHGLPVIDTSGASGGGSITIQASGDVSIQSARSSGGVGASGGDIDLRSNSKLVVSALNAEGGNAALGSSTGAAGGTVTLEAPTISLSNFRSVSLNLDLPAINTGGGTGASQGTGGDIHIYGSAVITPGSTENLPTSITTGSSGGHITFHETLNRGSAPTDVILNAGTGAITFSGAVGQGNRLNGIKILGAGSVTANAAFLAADLGIRASGNVTFNSAGNDVDRFAVDLQNAADLVLRDVDGLQIATIGSGEQAISGLTGTTAGDQASEISLFVGGALTQASSAVINTPGSLAINTTAFAADDVTIRNISTDGTLLGNSLVAGTLTVDSTQGTVKQAEDQYLRVGDGLVVTGSEFDLDLRADHYLPGGVTASGLTYFYADDAITVSQSGDTATATATFQRLEQTFDLTSSDTFAVVSGDGSRSISSVTNGQAVNLNQDNVIGGAITITTAGTYSVGAPTATESDITVEPLDGASNLMLGSVRDILIDSGLNLSGKLVGNATRHVRLRAASDTQIDIDSDIRLTAGRTLEVEAGVQLISNGSSIEMVAQAIKIGPDSDLIADGDHIVDGGNIRLESTGLIDESGPGIEIVPSAAGSGNLDLSGTTTITTTGMGTITLIGVGGQVSSSGNRGVVVGSSSDGDRNSILIQSASGAIDITGTGGVFDADAAEDETNRRAMGLRLSSLTLQTTAGGDISATGTGAISTTSTVGDRDGITIANDVLINTFISSSAPSNPYGAITLIGDAYGRGEGVDMDDTTDVEIVAATGGLFITGRVLGEGANASAITTDGTILNARGGEIVIMGTAGQAGGDGIDFDNTTLGSAETTAMTLNGVSRNVANSDDGIRIRNSRVTADGLIIFESHMPQAGGSGVQVSDTEIVAGEFSASVVSLSNAFWLYRNSSLVTTNGAITISAESKNADAVRLYDSTLASHSNITVRGLKKDGEQDLFARSFGDDGLDAENMKILANGDIVIRAATNDDHGIEFNGAASVIGSGSFDSVSYTAASITMEGQGGSDTGIEFHGSGTHLLSATGAITLVGSSSSGQDLELRDVTARTETGAIAITGNIDADGVLTFESDSGSITLLGANNQFAQHVDFASSAAVTLGNVVDGDGSNVFAFDQGVSFSGNPNVTLAGTVRTPSQSMDFGTGAVTLATNIILDSTNDGVSSAGASITIGGTIDASASGAQGLRLIGGEAGSVNLQGNAGVSTPLGVFEISSAAQADLAQVVAASIEVIADNIDLNANTYNATIGTINLTGAINLSGGTVTVSTSNNDITIKGSIDDAESGVTALTLDAGSAQINVDGGLGQSVGLGNIELVGGRVQTNAIGLGDDRTLTVEVSDINQTSAITGAVSGNGVTLVKEGFAPLQINAALTGDTALTINAGQLTLFAGNTNTGNISVNNNSRLQVGAGGETARLGLGPVAIDTNALVRVFLRSTEVELGNAFSGQGTLSLWGTGSAGQSTYSITNAGSFAGEVVVNRALLTVSDPAAMGTSSISVRNAATLSLDLGGVAMNNDLTLSGLGWLAADQTHKPALEFVGALDNQYSGAIILTDAATIGTQATTTLSGTIDARLMNGASALTLINVAQGDGGFVLSGGVGQTNPITSLTAQAPVNLAGNITTTGAQTFEQAVTLTANTALTSQANGLTFSGTLDGAHDLTLTAGPGDITFTGLAGHGQRLGTVAIREVKDVTISAGLKAGAFEQRLTDESDFAGSGEFTLNGALSVNAGWTTISSEAVDLNASIVSQSGDGNGQLFIDAGLGGVTLAAGQSITTTEAQGVDSGLIFIEAEGSILLAGDLVSAGSIGAHGADVQVHAFSPEAKVAVHGINTRGGQANSDSAGFDAGWIDLAVDASGVIELNDARLVAVGSQGDAGPGQDGRVDIFADAIVLSGDVVIDAGKAAGVIHVQGEVNGKDAGQGSLSLSSDLIEFSDAIGMNVRVGHIDIISAVDAYFYGAVTAAGFEQQSGSGDTGLYGGLDTNTSAGVQITTADIIIEEGIVTTNGGGVMIDASSSIDIDGITADGPVSLKAGDLISIGGDITTAGENVTFEGNTELFSSIAISTGGGEGTVRFKSMVNNEGATGPNDLTITAGSGDILFDQTVGLDKEFYGPLGAVTLVSARHVAVAVGAEFNATTIRQLSGSGTTTFGGAVNTTGQIDPEAETPNRNGIEINAPGVDLRFDGGLTLRDGASLNISVGLAGTGAGNGTVVFGNDVTLLGEGGDITINANAIKGGNAAGTGSLSFVMGGGGMTVTGPPTITAKNMAVTGASKINLAGVIHKVSDSILLETDALTLGLFDPNTDAVELTIRTASAARNIQIGGGTDLPDALTLTDDELFDIFAVGQLRVGHVVEDGGAWVLDTEATGTVTVDVGAFDPFEENTTIYATDLVLNTVNARKGLALITNQALALSNVDVKGGLTVQADGAITQAANTTIEVNGLAEFSTTSGDITLGAATGQSFSAGSVRFDQAPGNVTIDSIGLMRLSGQNRVAGDLALSDATGITALSDSWLEVTGHTTLDADEITLSHANNRFEGDLSLQGSQAAINSSQALTLDTVNLSGNLTLTVAGLLDRSSDGSLNVGELAHLTTTTAAGHIVLRETGSNQWRAGSLRLNASGDVDLLFGGSSAVALSGASTVAGTLDLVASGGLTGAGTLEVTGAARLGASATTDITLTGEHSFSGGLEILTSRNVSLKTAGVLELRGADVRGNLALEVGGALTQSAASTGAISVAGSTTLESTNAITLINANNALTGAITITTASDFTFVNNRRIVLGDITLTGELDVSAMAGDITQSDALAVAGFARFDADEALTLNNAGNNFGGPVGLENRGNHNVSIRQGGTSALVIDVARLGSGTLTVTAGGDITQNGAITAAGLALQGPGHFTLTNTNNSVTTLAGGNSTTKLASLSFVNSAGLAIGSVNPKGITASGDVFIATVMGDLRINEAISTDSDSISAIVLAAGTRAGAGGDGTPADGNILINGSPDLTAGSGGTIALYSGDVNGSTGLTDLVGSGSGNFRYNTSINASGEVTAGYSKTLATNVINALYRQQPSISGSISSPTITYGDPTPSFTLTGGLAPVNDDQPFAIAGAADSGAGKLKAGSYTVDASAASDLGYSVTGVNNGTLTVSAKALDISGLSASNKIYDALLAASLSGSAALTDGATHRDDGLYITGDRVELTGTAVGAFDTANVGDNKIVTVTGLRLTGEDADNYVLNYYELAADITPRPIILTANAATKVYGNDDPAFTYGVEARGASRGLVGNDTFSGSAVRVAGEDVGDYTIEQGSVENTNYTITWVEQDLSITPRAITLSADSATKIYGDLDPTLSVSIVAGSLGSQTVSDTIDEVTGTLSRAAGADVGRYDVLLGTGSRAGNYTITFEANNQAFSITPREVTLTADAATKVYGEADPTLTFTPEAFTAGRGLVAGDTFTGSAARVAGEDVGDYTIEQGSVENTNYTIAWIERDLTITPRPITLIANSATKIYGDLDPTLSVSITAGSLGSQTVSDSIDDITGVLSRESGANVGPYDILLGTGSRASNYTITFEANNQAFFITPRPITLTADAATKIYGEADPTLTFTPEAFSAGRGLVAGDQFVGSIARASGENVGGYAINQGTLANNNYDITWVGRNLTITPRAITLAADAATKVYGDLDPTLSVSIAGGSLADNLGDTLVDVTGEVTRESGQNAGLYNILLGTGAASGNYAIAFEANNNAFEITPARLVATGTKVYDGSVLFAGRDLTIVGVNGEQFTAAGTGVMDTKHVKSDQALVSVAGLSLSAQGDALLSNYELLDVSDTTVSVTPRPVTLSATGVTKIYDATLLYDMSDEDLAALSTQLVGGDNVVAAELVFDSANVSRDANGNILANRVVTLNNVQIDDGNLGANYIVSTTDATDGRIDPAALSITAVDDAKFVTQADPNGYSGVIYNGFVGGDDATVAGLFSQTGSVSRTNTDQAAQTYEGVLMPSGWQANNYEITFEAGDFTIVPADTLLVRVPGSLVKTYGDALPQAQDITAQYLDDSDKQIKNLVVSFDGVAGLYSIDDGAGAKVVFGLDAHNANRSGAGLIRAGGYNIAPTEAQVSGANFQSLVLVGALTVAPKTLNNDLGITEVSKVYDGNRSITGLDLNFDEIIAGVIGGDAVSLVGQGVFADRHVGSNKLVTLGLALRGEDASSYRLSTNNVSDNLGTITQRESVTWVGADGDNWSDARNWQDGALPDRDNVATVVIPESMQVTYDSDQVGVTSSAIANAGTIRFTSADAFSFTNAVSGSGSIEQRGTGMLSVGGNNSAFTGSLDIANYAVTLASANALGQGSLVSDGGRLALANGMTLQSLTVDGDITTTTAIRTLGNQTYNDGLTFLFSGTPASNGTAAVANFSTTNGNIVFNTVSAGAGSKDAERSLVVAANNGTVTFSDQVGYSLLASQDPWSMMSWSDYQALNLNHTNPSALEVSAEQINVLADITTFVAQTFNGPVVVGNNGTNGTTRLLLSMNPTITFNDTIDDVDGTHTLIARAISVADQDDPVVEMLGEVGGAQPLQNLIIEAGRQNGAGSVGDIDTSDRARRSNDFIGEVSFASDVTVIQDISVTSRLASFGSESSPEVTLTFGGTLSILTGLPSLDGIPVSDQDVHNNQQAGFAGLNVVFGSGNAQIGSETLGIPAFESSGASSLITLFQSESFGETVADGVAPGLPEFIEDTLGNLNLGATLTLTDAQLAQSSLVTPLLGDVVIGGAEGREVSGEECTENDDRQECVDDQSATDRES</sequence>
<feature type="compositionally biased region" description="Gly residues" evidence="5">
    <location>
        <begin position="1060"/>
        <end position="1072"/>
    </location>
</feature>
<dbReference type="InterPro" id="IPR043709">
    <property type="entry name" value="DUF5649"/>
</dbReference>
<dbReference type="SMART" id="SM00912">
    <property type="entry name" value="Haemagg_act"/>
    <property type="match status" value="1"/>
</dbReference>
<dbReference type="PANTHER" id="PTHR12338:SF8">
    <property type="entry name" value="HEME_HEMOPEXIN-BINDING PROTEIN"/>
    <property type="match status" value="1"/>
</dbReference>
<dbReference type="InterPro" id="IPR024973">
    <property type="entry name" value="ESPR"/>
</dbReference>
<dbReference type="Pfam" id="PF18886">
    <property type="entry name" value="DUF5649"/>
    <property type="match status" value="6"/>
</dbReference>
<protein>
    <recommendedName>
        <fullName evidence="2">Probable pectate lyase C</fullName>
    </recommendedName>
</protein>
<dbReference type="STRING" id="233100.SAMN05216526_0150"/>
<reference evidence="7 8" key="1">
    <citation type="submission" date="2017-01" db="EMBL/GenBank/DDBJ databases">
        <authorList>
            <person name="Mah S.A."/>
            <person name="Swanson W.J."/>
            <person name="Moy G.W."/>
            <person name="Vacquier V.D."/>
        </authorList>
    </citation>
    <scope>NUCLEOTIDE SEQUENCE [LARGE SCALE GENOMIC DNA]</scope>
    <source>
        <strain evidence="7 8">M9</strain>
    </source>
</reference>
<feature type="region of interest" description="Disordered" evidence="5">
    <location>
        <begin position="1035"/>
        <end position="1072"/>
    </location>
</feature>
<dbReference type="InterPro" id="IPR006626">
    <property type="entry name" value="PbH1"/>
</dbReference>
<feature type="compositionally biased region" description="Basic and acidic residues" evidence="5">
    <location>
        <begin position="7100"/>
        <end position="7117"/>
    </location>
</feature>
<dbReference type="Pfam" id="PF13018">
    <property type="entry name" value="ESPR"/>
    <property type="match status" value="1"/>
</dbReference>
<evidence type="ECO:0000313" key="8">
    <source>
        <dbReference type="Proteomes" id="UP000223759"/>
    </source>
</evidence>
<feature type="compositionally biased region" description="Gly residues" evidence="5">
    <location>
        <begin position="1114"/>
        <end position="1133"/>
    </location>
</feature>
<dbReference type="Pfam" id="PF18657">
    <property type="entry name" value="YDG"/>
    <property type="match status" value="2"/>
</dbReference>
<dbReference type="NCBIfam" id="TIGR01901">
    <property type="entry name" value="adhes_NPXG"/>
    <property type="match status" value="1"/>
</dbReference>
<gene>
    <name evidence="7" type="ORF">SAMN05216526_0150</name>
</gene>
<feature type="domain" description="Filamentous haemagglutinin FhaB/tRNA nuclease CdiA-like TPS" evidence="6">
    <location>
        <begin position="48"/>
        <end position="160"/>
    </location>
</feature>
<accession>A0A1R3VM86</accession>
<dbReference type="InterPro" id="IPR008638">
    <property type="entry name" value="FhaB/CdiA-like_TPS"/>
</dbReference>
<dbReference type="InterPro" id="IPR050909">
    <property type="entry name" value="Bact_Autotransporter_VF"/>
</dbReference>
<dbReference type="InterPro" id="IPR041248">
    <property type="entry name" value="YDG"/>
</dbReference>
<evidence type="ECO:0000256" key="5">
    <source>
        <dbReference type="SAM" id="MobiDB-lite"/>
    </source>
</evidence>
<dbReference type="InterPro" id="IPR011050">
    <property type="entry name" value="Pectin_lyase_fold/virulence"/>
</dbReference>
<dbReference type="PANTHER" id="PTHR12338">
    <property type="entry name" value="AUTOTRANSPORTER"/>
    <property type="match status" value="1"/>
</dbReference>
<dbReference type="InterPro" id="IPR041286">
    <property type="entry name" value="MBG_2"/>
</dbReference>
<proteinExistence type="predicted"/>
<evidence type="ECO:0000259" key="6">
    <source>
        <dbReference type="SMART" id="SM00912"/>
    </source>
</evidence>
<dbReference type="GO" id="GO:0005576">
    <property type="term" value="C:extracellular region"/>
    <property type="evidence" value="ECO:0007669"/>
    <property type="project" value="UniProtKB-SubCell"/>
</dbReference>
<dbReference type="SUPFAM" id="SSF51126">
    <property type="entry name" value="Pectin lyase-like"/>
    <property type="match status" value="1"/>
</dbReference>
<evidence type="ECO:0000256" key="3">
    <source>
        <dbReference type="ARBA" id="ARBA00022525"/>
    </source>
</evidence>
<dbReference type="PROSITE" id="PS00018">
    <property type="entry name" value="EF_HAND_1"/>
    <property type="match status" value="1"/>
</dbReference>
<dbReference type="Proteomes" id="UP000223759">
    <property type="component" value="Unassembled WGS sequence"/>
</dbReference>
<dbReference type="OrthoDB" id="5563402at2"/>
<name>A0A1R3VM86_9GAMM</name>
<evidence type="ECO:0000256" key="2">
    <source>
        <dbReference type="ARBA" id="ARBA00016512"/>
    </source>
</evidence>
<organism evidence="7 8">
    <name type="scientific">Ectothiorhodosinus mongolicus</name>
    <dbReference type="NCBI Taxonomy" id="233100"/>
    <lineage>
        <taxon>Bacteria</taxon>
        <taxon>Pseudomonadati</taxon>
        <taxon>Pseudomonadota</taxon>
        <taxon>Gammaproteobacteria</taxon>
        <taxon>Chromatiales</taxon>
        <taxon>Ectothiorhodospiraceae</taxon>
        <taxon>Ectothiorhodosinus</taxon>
    </lineage>
</organism>
<keyword evidence="4" id="KW-0732">Signal</keyword>
<dbReference type="EMBL" id="FTPK01000001">
    <property type="protein sequence ID" value="SIT65700.1"/>
    <property type="molecule type" value="Genomic_DNA"/>
</dbReference>
<dbReference type="RefSeq" id="WP_076754108.1">
    <property type="nucleotide sequence ID" value="NZ_CP023018.1"/>
</dbReference>
<dbReference type="Pfam" id="PF18676">
    <property type="entry name" value="MBG_2"/>
    <property type="match status" value="7"/>
</dbReference>
<feature type="region of interest" description="Disordered" evidence="5">
    <location>
        <begin position="1114"/>
        <end position="1141"/>
    </location>
</feature>
<evidence type="ECO:0000256" key="4">
    <source>
        <dbReference type="ARBA" id="ARBA00022729"/>
    </source>
</evidence>
<keyword evidence="3" id="KW-0964">Secreted</keyword>
<dbReference type="SMART" id="SM00710">
    <property type="entry name" value="PbH1"/>
    <property type="match status" value="11"/>
</dbReference>
<evidence type="ECO:0000256" key="1">
    <source>
        <dbReference type="ARBA" id="ARBA00004613"/>
    </source>
</evidence>
<dbReference type="Gene3D" id="2.160.20.10">
    <property type="entry name" value="Single-stranded right-handed beta-helix, Pectin lyase-like"/>
    <property type="match status" value="1"/>
</dbReference>